<protein>
    <submittedName>
        <fullName evidence="3">Uncharacterized protein</fullName>
    </submittedName>
</protein>
<evidence type="ECO:0000256" key="1">
    <source>
        <dbReference type="SAM" id="MobiDB-lite"/>
    </source>
</evidence>
<dbReference type="Proteomes" id="UP000677228">
    <property type="component" value="Unassembled WGS sequence"/>
</dbReference>
<dbReference type="AlphaFoldDB" id="A0A8S2TM39"/>
<feature type="region of interest" description="Disordered" evidence="1">
    <location>
        <begin position="135"/>
        <end position="155"/>
    </location>
</feature>
<proteinExistence type="predicted"/>
<dbReference type="EMBL" id="CAJNOK010032016">
    <property type="protein sequence ID" value="CAF1479220.1"/>
    <property type="molecule type" value="Genomic_DNA"/>
</dbReference>
<feature type="compositionally biased region" description="Low complexity" evidence="1">
    <location>
        <begin position="64"/>
        <end position="75"/>
    </location>
</feature>
<evidence type="ECO:0000313" key="2">
    <source>
        <dbReference type="EMBL" id="CAF1479220.1"/>
    </source>
</evidence>
<feature type="non-terminal residue" evidence="3">
    <location>
        <position position="476"/>
    </location>
</feature>
<dbReference type="Proteomes" id="UP000682733">
    <property type="component" value="Unassembled WGS sequence"/>
</dbReference>
<feature type="compositionally biased region" description="Polar residues" evidence="1">
    <location>
        <begin position="139"/>
        <end position="149"/>
    </location>
</feature>
<feature type="region of interest" description="Disordered" evidence="1">
    <location>
        <begin position="55"/>
        <end position="80"/>
    </location>
</feature>
<gene>
    <name evidence="2" type="ORF">OVA965_LOCUS35990</name>
    <name evidence="3" type="ORF">TMI583_LOCUS36980</name>
</gene>
<reference evidence="3" key="1">
    <citation type="submission" date="2021-02" db="EMBL/GenBank/DDBJ databases">
        <authorList>
            <person name="Nowell W R."/>
        </authorList>
    </citation>
    <scope>NUCLEOTIDE SEQUENCE</scope>
</reference>
<dbReference type="EMBL" id="CAJOBA010053933">
    <property type="protein sequence ID" value="CAF4269931.1"/>
    <property type="molecule type" value="Genomic_DNA"/>
</dbReference>
<name>A0A8S2TM39_9BILA</name>
<organism evidence="3 4">
    <name type="scientific">Didymodactylos carnosus</name>
    <dbReference type="NCBI Taxonomy" id="1234261"/>
    <lineage>
        <taxon>Eukaryota</taxon>
        <taxon>Metazoa</taxon>
        <taxon>Spiralia</taxon>
        <taxon>Gnathifera</taxon>
        <taxon>Rotifera</taxon>
        <taxon>Eurotatoria</taxon>
        <taxon>Bdelloidea</taxon>
        <taxon>Philodinida</taxon>
        <taxon>Philodinidae</taxon>
        <taxon>Didymodactylos</taxon>
    </lineage>
</organism>
<accession>A0A8S2TM39</accession>
<sequence length="476" mass="51932">GQLIADYIVEQSAGLGDTRYPPPKLVIDGAQGGSSFNEVIEEVSTRPTIIEVWQKRTRAHSAKSSSSSSSRSGSRPGLDLDKFRNEILDAIRRISHHQPVGPGRESIKYHWTGHDGETQTEIHGNEIAWRTYQREKGTQSEGGTSTPGPIQTGGVVGGGGEVKVIVQPIQPVFYMPRGPQQQPGPSGVSSGGAPNVVYVPRNVYVPVIKPVFVPRERVIVRPQIIHVARPVLVDRPVPVTQRPIIIDRERPVPVPIRAAAKVQCGPQVVREEYVYRDNLPVAYGGRCANYAGGLSYGYMPTHVDNQYATSNEAVYQTQSAPPTVIDMVIPNQFQQQQYPQSHSASSVEQQFHRSGSGLNLPHCESFGPDPIGPRPPQIEVLDTAVNPFWQKTDPPNLLRRYGRPAFDIVDKTNQVQGLQMYSNGDGGVGIHRSNSAASHVSGLQRNGSFGSIPMGDIRNLPPEGFGPGPIPVRINY</sequence>
<comment type="caution">
    <text evidence="3">The sequence shown here is derived from an EMBL/GenBank/DDBJ whole genome shotgun (WGS) entry which is preliminary data.</text>
</comment>
<evidence type="ECO:0000313" key="3">
    <source>
        <dbReference type="EMBL" id="CAF4269931.1"/>
    </source>
</evidence>
<evidence type="ECO:0000313" key="4">
    <source>
        <dbReference type="Proteomes" id="UP000682733"/>
    </source>
</evidence>